<protein>
    <submittedName>
        <fullName evidence="1">Uncharacterized protein</fullName>
    </submittedName>
</protein>
<organism evidence="1">
    <name type="scientific">Zea mays</name>
    <name type="common">Maize</name>
    <dbReference type="NCBI Taxonomy" id="4577"/>
    <lineage>
        <taxon>Eukaryota</taxon>
        <taxon>Viridiplantae</taxon>
        <taxon>Streptophyta</taxon>
        <taxon>Embryophyta</taxon>
        <taxon>Tracheophyta</taxon>
        <taxon>Spermatophyta</taxon>
        <taxon>Magnoliopsida</taxon>
        <taxon>Liliopsida</taxon>
        <taxon>Poales</taxon>
        <taxon>Poaceae</taxon>
        <taxon>PACMAD clade</taxon>
        <taxon>Panicoideae</taxon>
        <taxon>Andropogonodae</taxon>
        <taxon>Andropogoneae</taxon>
        <taxon>Tripsacinae</taxon>
        <taxon>Zea</taxon>
    </lineage>
</organism>
<proteinExistence type="evidence at transcript level"/>
<evidence type="ECO:0000313" key="1">
    <source>
        <dbReference type="EMBL" id="ACR35176.1"/>
    </source>
</evidence>
<dbReference type="AlphaFoldDB" id="C4J1X6"/>
<reference evidence="1" key="2">
    <citation type="submission" date="2012-06" db="EMBL/GenBank/DDBJ databases">
        <authorList>
            <person name="Yu Y."/>
            <person name="Currie J."/>
            <person name="Lomeli R."/>
            <person name="Angelova A."/>
            <person name="Collura K."/>
            <person name="Wissotski M."/>
            <person name="Campos D."/>
            <person name="Kudrna D."/>
            <person name="Golser W."/>
            <person name="Ashely E."/>
            <person name="Descour A."/>
            <person name="Fernandes J."/>
            <person name="Soderlund C."/>
            <person name="Walbot V."/>
        </authorList>
    </citation>
    <scope>NUCLEOTIDE SEQUENCE</scope>
    <source>
        <strain evidence="1">B73</strain>
    </source>
</reference>
<accession>C4J1X6</accession>
<reference evidence="1" key="1">
    <citation type="journal article" date="2009" name="PLoS Genet.">
        <title>Sequencing, mapping, and analysis of 27,455 maize full-length cDNAs.</title>
        <authorList>
            <person name="Soderlund C."/>
            <person name="Descour A."/>
            <person name="Kudrna D."/>
            <person name="Bomhoff M."/>
            <person name="Boyd L."/>
            <person name="Currie J."/>
            <person name="Angelova A."/>
            <person name="Collura K."/>
            <person name="Wissotski M."/>
            <person name="Ashley E."/>
            <person name="Morrow D."/>
            <person name="Fernandes J."/>
            <person name="Walbot V."/>
            <person name="Yu Y."/>
        </authorList>
    </citation>
    <scope>NUCLEOTIDE SEQUENCE</scope>
    <source>
        <strain evidence="1">B73</strain>
    </source>
</reference>
<dbReference type="EMBL" id="BT084823">
    <property type="protein sequence ID" value="ACR35176.1"/>
    <property type="molecule type" value="mRNA"/>
</dbReference>
<name>C4J1X6_MAIZE</name>
<sequence length="72" mass="8174">MEEISGILGALFSLQKLAGSPLWPTWEELHYPAKHPFNNLVSFIRIHCCLVDGACVNWFRQGILVSHPLRSQ</sequence>